<dbReference type="PANTHER" id="PTHR10815">
    <property type="entry name" value="METHYLATED-DNA--PROTEIN-CYSTEINE METHYLTRANSFERASE"/>
    <property type="match status" value="1"/>
</dbReference>
<dbReference type="Pfam" id="PF01035">
    <property type="entry name" value="DNA_binding_1"/>
    <property type="match status" value="1"/>
</dbReference>
<keyword evidence="4" id="KW-0489">Methyltransferase</keyword>
<evidence type="ECO:0000256" key="1">
    <source>
        <dbReference type="ARBA" id="ARBA00001286"/>
    </source>
</evidence>
<dbReference type="GO" id="GO:0032259">
    <property type="term" value="P:methylation"/>
    <property type="evidence" value="ECO:0007669"/>
    <property type="project" value="UniProtKB-KW"/>
</dbReference>
<evidence type="ECO:0000256" key="4">
    <source>
        <dbReference type="ARBA" id="ARBA00022603"/>
    </source>
</evidence>
<evidence type="ECO:0000256" key="7">
    <source>
        <dbReference type="ARBA" id="ARBA00023204"/>
    </source>
</evidence>
<reference evidence="11" key="1">
    <citation type="submission" date="2019-03" db="EMBL/GenBank/DDBJ databases">
        <title>Lake Tanganyika Metagenome-Assembled Genomes (MAGs).</title>
        <authorList>
            <person name="Tran P."/>
        </authorList>
    </citation>
    <scope>NUCLEOTIDE SEQUENCE</scope>
    <source>
        <strain evidence="11">K_DeepCast_150m_m2_040</strain>
    </source>
</reference>
<evidence type="ECO:0000313" key="12">
    <source>
        <dbReference type="Proteomes" id="UP000779900"/>
    </source>
</evidence>
<evidence type="ECO:0000256" key="6">
    <source>
        <dbReference type="ARBA" id="ARBA00022763"/>
    </source>
</evidence>
<dbReference type="GO" id="GO:0003908">
    <property type="term" value="F:methylated-DNA-[protein]-cysteine S-methyltransferase activity"/>
    <property type="evidence" value="ECO:0007669"/>
    <property type="project" value="UniProtKB-EC"/>
</dbReference>
<sequence>MNRPNSDAVRRRSCRLGPHGVRVDFRGGKVTGITFGAKGVGDDRKLARDLGEVLDGGRIPEYLHVDTTGLSEFTCEVLGRCAGIRPGQVMTYSELARAAGRPKAARAVGQVMANNPYALLIPCHRVVGSDYALHGFGGGLAMKEWLLAQEGWQFEGKGRSRRLKSEVRSQEPKANAPRRRLEAGSERRGARGVAGGRG</sequence>
<protein>
    <recommendedName>
        <fullName evidence="3">methylated-DNA--[protein]-cysteine S-methyltransferase</fullName>
        <ecNumber evidence="3">2.1.1.63</ecNumber>
    </recommendedName>
</protein>
<evidence type="ECO:0000256" key="5">
    <source>
        <dbReference type="ARBA" id="ARBA00022679"/>
    </source>
</evidence>
<evidence type="ECO:0000259" key="10">
    <source>
        <dbReference type="Pfam" id="PF01035"/>
    </source>
</evidence>
<dbReference type="PANTHER" id="PTHR10815:SF13">
    <property type="entry name" value="METHYLATED-DNA--PROTEIN-CYSTEINE METHYLTRANSFERASE"/>
    <property type="match status" value="1"/>
</dbReference>
<evidence type="ECO:0000313" key="11">
    <source>
        <dbReference type="EMBL" id="MBM3331377.1"/>
    </source>
</evidence>
<feature type="compositionally biased region" description="Basic and acidic residues" evidence="9">
    <location>
        <begin position="179"/>
        <end position="189"/>
    </location>
</feature>
<organism evidence="11 12">
    <name type="scientific">candidate division WOR-3 bacterium</name>
    <dbReference type="NCBI Taxonomy" id="2052148"/>
    <lineage>
        <taxon>Bacteria</taxon>
        <taxon>Bacteria division WOR-3</taxon>
    </lineage>
</organism>
<dbReference type="AlphaFoldDB" id="A0A938BTA2"/>
<dbReference type="SUPFAM" id="SSF46767">
    <property type="entry name" value="Methylated DNA-protein cysteine methyltransferase, C-terminal domain"/>
    <property type="match status" value="1"/>
</dbReference>
<comment type="catalytic activity">
    <reaction evidence="1">
        <text>a 4-O-methyl-thymidine in DNA + L-cysteinyl-[protein] = a thymidine in DNA + S-methyl-L-cysteinyl-[protein]</text>
        <dbReference type="Rhea" id="RHEA:53428"/>
        <dbReference type="Rhea" id="RHEA-COMP:10131"/>
        <dbReference type="Rhea" id="RHEA-COMP:10132"/>
        <dbReference type="Rhea" id="RHEA-COMP:13555"/>
        <dbReference type="Rhea" id="RHEA-COMP:13556"/>
        <dbReference type="ChEBI" id="CHEBI:29950"/>
        <dbReference type="ChEBI" id="CHEBI:82612"/>
        <dbReference type="ChEBI" id="CHEBI:137386"/>
        <dbReference type="ChEBI" id="CHEBI:137387"/>
        <dbReference type="EC" id="2.1.1.63"/>
    </reaction>
</comment>
<dbReference type="InterPro" id="IPR036217">
    <property type="entry name" value="MethylDNA_cys_MeTrfase_DNAb"/>
</dbReference>
<comment type="catalytic activity">
    <reaction evidence="8">
        <text>a 6-O-methyl-2'-deoxyguanosine in DNA + L-cysteinyl-[protein] = S-methyl-L-cysteinyl-[protein] + a 2'-deoxyguanosine in DNA</text>
        <dbReference type="Rhea" id="RHEA:24000"/>
        <dbReference type="Rhea" id="RHEA-COMP:10131"/>
        <dbReference type="Rhea" id="RHEA-COMP:10132"/>
        <dbReference type="Rhea" id="RHEA-COMP:11367"/>
        <dbReference type="Rhea" id="RHEA-COMP:11368"/>
        <dbReference type="ChEBI" id="CHEBI:29950"/>
        <dbReference type="ChEBI" id="CHEBI:82612"/>
        <dbReference type="ChEBI" id="CHEBI:85445"/>
        <dbReference type="ChEBI" id="CHEBI:85448"/>
        <dbReference type="EC" id="2.1.1.63"/>
    </reaction>
</comment>
<evidence type="ECO:0000256" key="8">
    <source>
        <dbReference type="ARBA" id="ARBA00049348"/>
    </source>
</evidence>
<dbReference type="EC" id="2.1.1.63" evidence="3"/>
<accession>A0A938BTA2</accession>
<feature type="region of interest" description="Disordered" evidence="9">
    <location>
        <begin position="159"/>
        <end position="198"/>
    </location>
</feature>
<dbReference type="CDD" id="cd06445">
    <property type="entry name" value="ATase"/>
    <property type="match status" value="1"/>
</dbReference>
<evidence type="ECO:0000256" key="9">
    <source>
        <dbReference type="SAM" id="MobiDB-lite"/>
    </source>
</evidence>
<comment type="similarity">
    <text evidence="2">Belongs to the MGMT family.</text>
</comment>
<gene>
    <name evidence="11" type="ORF">FJY68_05925</name>
</gene>
<dbReference type="EMBL" id="VGIR01000027">
    <property type="protein sequence ID" value="MBM3331377.1"/>
    <property type="molecule type" value="Genomic_DNA"/>
</dbReference>
<comment type="caution">
    <text evidence="11">The sequence shown here is derived from an EMBL/GenBank/DDBJ whole genome shotgun (WGS) entry which is preliminary data.</text>
</comment>
<keyword evidence="6" id="KW-0227">DNA damage</keyword>
<dbReference type="NCBIfam" id="TIGR00589">
    <property type="entry name" value="ogt"/>
    <property type="match status" value="1"/>
</dbReference>
<name>A0A938BTA2_UNCW3</name>
<dbReference type="FunFam" id="1.10.10.10:FF:000214">
    <property type="entry name" value="Methylated-DNA--protein-cysteine methyltransferase"/>
    <property type="match status" value="1"/>
</dbReference>
<proteinExistence type="inferred from homology"/>
<dbReference type="InterPro" id="IPR036388">
    <property type="entry name" value="WH-like_DNA-bd_sf"/>
</dbReference>
<dbReference type="Gene3D" id="1.10.10.10">
    <property type="entry name" value="Winged helix-like DNA-binding domain superfamily/Winged helix DNA-binding domain"/>
    <property type="match status" value="1"/>
</dbReference>
<evidence type="ECO:0000256" key="2">
    <source>
        <dbReference type="ARBA" id="ARBA00008711"/>
    </source>
</evidence>
<dbReference type="GO" id="GO:0006281">
    <property type="term" value="P:DNA repair"/>
    <property type="evidence" value="ECO:0007669"/>
    <property type="project" value="UniProtKB-KW"/>
</dbReference>
<keyword evidence="5" id="KW-0808">Transferase</keyword>
<evidence type="ECO:0000256" key="3">
    <source>
        <dbReference type="ARBA" id="ARBA00011918"/>
    </source>
</evidence>
<dbReference type="InterPro" id="IPR001497">
    <property type="entry name" value="MethylDNA_cys_MeTrfase_AS"/>
</dbReference>
<feature type="domain" description="Methylated-DNA-[protein]-cysteine S-methyltransferase DNA binding" evidence="10">
    <location>
        <begin position="73"/>
        <end position="151"/>
    </location>
</feature>
<dbReference type="Proteomes" id="UP000779900">
    <property type="component" value="Unassembled WGS sequence"/>
</dbReference>
<dbReference type="InterPro" id="IPR014048">
    <property type="entry name" value="MethylDNA_cys_MeTrfase_DNA-bd"/>
</dbReference>
<keyword evidence="7" id="KW-0234">DNA repair</keyword>
<dbReference type="PROSITE" id="PS00374">
    <property type="entry name" value="MGMT"/>
    <property type="match status" value="1"/>
</dbReference>